<dbReference type="PRINTS" id="PR01576">
    <property type="entry name" value="PDEFORMYLASE"/>
</dbReference>
<evidence type="ECO:0000256" key="2">
    <source>
        <dbReference type="ARBA" id="ARBA00022723"/>
    </source>
</evidence>
<evidence type="ECO:0000256" key="5">
    <source>
        <dbReference type="ARBA" id="ARBA00023004"/>
    </source>
</evidence>
<dbReference type="STRING" id="766136.BHF68_02390"/>
<keyword evidence="8" id="KW-1185">Reference proteome</keyword>
<dbReference type="InterPro" id="IPR023635">
    <property type="entry name" value="Peptide_deformylase"/>
</dbReference>
<dbReference type="Pfam" id="PF01327">
    <property type="entry name" value="Pep_deformylase"/>
    <property type="match status" value="1"/>
</dbReference>
<evidence type="ECO:0000256" key="6">
    <source>
        <dbReference type="HAMAP-Rule" id="MF_00163"/>
    </source>
</evidence>
<dbReference type="GO" id="GO:0046872">
    <property type="term" value="F:metal ion binding"/>
    <property type="evidence" value="ECO:0007669"/>
    <property type="project" value="UniProtKB-KW"/>
</dbReference>
<name>A0A1E5G5U9_9FIRM</name>
<evidence type="ECO:0000313" key="8">
    <source>
        <dbReference type="Proteomes" id="UP000094296"/>
    </source>
</evidence>
<organism evidence="7 8">
    <name type="scientific">Desulfuribacillus alkaliarsenatis</name>
    <dbReference type="NCBI Taxonomy" id="766136"/>
    <lineage>
        <taxon>Bacteria</taxon>
        <taxon>Bacillati</taxon>
        <taxon>Bacillota</taxon>
        <taxon>Desulfuribacillia</taxon>
        <taxon>Desulfuribacillales</taxon>
        <taxon>Desulfuribacillaceae</taxon>
        <taxon>Desulfuribacillus</taxon>
    </lineage>
</organism>
<dbReference type="GO" id="GO:0042586">
    <property type="term" value="F:peptide deformylase activity"/>
    <property type="evidence" value="ECO:0007669"/>
    <property type="project" value="UniProtKB-UniRule"/>
</dbReference>
<evidence type="ECO:0000256" key="3">
    <source>
        <dbReference type="ARBA" id="ARBA00022801"/>
    </source>
</evidence>
<comment type="similarity">
    <text evidence="1 6">Belongs to the polypeptide deformylase family.</text>
</comment>
<feature type="binding site" evidence="6">
    <location>
        <position position="134"/>
    </location>
    <ligand>
        <name>Fe cation</name>
        <dbReference type="ChEBI" id="CHEBI:24875"/>
    </ligand>
</feature>
<dbReference type="OrthoDB" id="9784988at2"/>
<comment type="function">
    <text evidence="6">Removes the formyl group from the N-terminal Met of newly synthesized proteins. Requires at least a dipeptide for an efficient rate of reaction. N-terminal L-methionine is a prerequisite for activity but the enzyme has broad specificity at other positions.</text>
</comment>
<dbReference type="PANTHER" id="PTHR10458">
    <property type="entry name" value="PEPTIDE DEFORMYLASE"/>
    <property type="match status" value="1"/>
</dbReference>
<feature type="binding site" evidence="6">
    <location>
        <position position="88"/>
    </location>
    <ligand>
        <name>Fe cation</name>
        <dbReference type="ChEBI" id="CHEBI:24875"/>
    </ligand>
</feature>
<comment type="catalytic activity">
    <reaction evidence="6">
        <text>N-terminal N-formyl-L-methionyl-[peptide] + H2O = N-terminal L-methionyl-[peptide] + formate</text>
        <dbReference type="Rhea" id="RHEA:24420"/>
        <dbReference type="Rhea" id="RHEA-COMP:10639"/>
        <dbReference type="Rhea" id="RHEA-COMP:10640"/>
        <dbReference type="ChEBI" id="CHEBI:15377"/>
        <dbReference type="ChEBI" id="CHEBI:15740"/>
        <dbReference type="ChEBI" id="CHEBI:49298"/>
        <dbReference type="ChEBI" id="CHEBI:64731"/>
        <dbReference type="EC" id="3.5.1.88"/>
    </reaction>
</comment>
<keyword evidence="4 6" id="KW-0648">Protein biosynthesis</keyword>
<reference evidence="7 8" key="1">
    <citation type="submission" date="2016-09" db="EMBL/GenBank/DDBJ databases">
        <title>Draft genome sequence for the type strain of Desulfuribacillus alkaliarsenatis AHT28, an obligately anaerobic, sulfidogenic bacterium isolated from Russian soda lake sediments.</title>
        <authorList>
            <person name="Abin C.A."/>
            <person name="Hollibaugh J.T."/>
        </authorList>
    </citation>
    <scope>NUCLEOTIDE SEQUENCE [LARGE SCALE GENOMIC DNA]</scope>
    <source>
        <strain evidence="7 8">AHT28</strain>
    </source>
</reference>
<gene>
    <name evidence="6" type="primary">def</name>
    <name evidence="7" type="ORF">BHF68_02390</name>
</gene>
<sequence length="152" mass="16724">MAIRIIRKNEDPVLREAAKPVKKINENVQKLIDDMLETMYDAEGVGLAAPQVGILKRVIVIDVGDGPIVLINPEIVESAGNKKGSEGCLSFPGLVGDVCRSEYVKVKAQNREGEEFCIEGKGLMARALQHEVDHLNGVVFLDHTDKVYKTKK</sequence>
<dbReference type="EC" id="3.5.1.88" evidence="6"/>
<dbReference type="AlphaFoldDB" id="A0A1E5G5U9"/>
<feature type="binding site" evidence="6">
    <location>
        <position position="130"/>
    </location>
    <ligand>
        <name>Fe cation</name>
        <dbReference type="ChEBI" id="CHEBI:24875"/>
    </ligand>
</feature>
<comment type="caution">
    <text evidence="7">The sequence shown here is derived from an EMBL/GenBank/DDBJ whole genome shotgun (WGS) entry which is preliminary data.</text>
</comment>
<comment type="cofactor">
    <cofactor evidence="6">
        <name>Fe(2+)</name>
        <dbReference type="ChEBI" id="CHEBI:29033"/>
    </cofactor>
    <text evidence="6">Binds 1 Fe(2+) ion.</text>
</comment>
<dbReference type="FunFam" id="3.90.45.10:FF:000005">
    <property type="entry name" value="Peptide deformylase"/>
    <property type="match status" value="1"/>
</dbReference>
<dbReference type="Gene3D" id="3.90.45.10">
    <property type="entry name" value="Peptide deformylase"/>
    <property type="match status" value="1"/>
</dbReference>
<dbReference type="EMBL" id="MIJE01000001">
    <property type="protein sequence ID" value="OEF98533.1"/>
    <property type="molecule type" value="Genomic_DNA"/>
</dbReference>
<evidence type="ECO:0000313" key="7">
    <source>
        <dbReference type="EMBL" id="OEF98533.1"/>
    </source>
</evidence>
<dbReference type="PIRSF" id="PIRSF004749">
    <property type="entry name" value="Pep_def"/>
    <property type="match status" value="1"/>
</dbReference>
<dbReference type="NCBIfam" id="NF001159">
    <property type="entry name" value="PRK00150.1-3"/>
    <property type="match status" value="1"/>
</dbReference>
<evidence type="ECO:0000256" key="1">
    <source>
        <dbReference type="ARBA" id="ARBA00010759"/>
    </source>
</evidence>
<dbReference type="PANTHER" id="PTHR10458:SF22">
    <property type="entry name" value="PEPTIDE DEFORMYLASE"/>
    <property type="match status" value="1"/>
</dbReference>
<keyword evidence="5 6" id="KW-0408">Iron</keyword>
<dbReference type="CDD" id="cd00487">
    <property type="entry name" value="Pep_deformylase"/>
    <property type="match status" value="1"/>
</dbReference>
<accession>A0A1E5G5U9</accession>
<dbReference type="Proteomes" id="UP000094296">
    <property type="component" value="Unassembled WGS sequence"/>
</dbReference>
<dbReference type="InterPro" id="IPR036821">
    <property type="entry name" value="Peptide_deformylase_sf"/>
</dbReference>
<dbReference type="SUPFAM" id="SSF56420">
    <property type="entry name" value="Peptide deformylase"/>
    <property type="match status" value="1"/>
</dbReference>
<dbReference type="HAMAP" id="MF_00163">
    <property type="entry name" value="Pep_deformylase"/>
    <property type="match status" value="1"/>
</dbReference>
<keyword evidence="2 6" id="KW-0479">Metal-binding</keyword>
<keyword evidence="3 6" id="KW-0378">Hydrolase</keyword>
<evidence type="ECO:0000256" key="4">
    <source>
        <dbReference type="ARBA" id="ARBA00022917"/>
    </source>
</evidence>
<dbReference type="RefSeq" id="WP_069642025.1">
    <property type="nucleotide sequence ID" value="NZ_MIJE01000001.1"/>
</dbReference>
<feature type="active site" evidence="6">
    <location>
        <position position="131"/>
    </location>
</feature>
<dbReference type="NCBIfam" id="TIGR00079">
    <property type="entry name" value="pept_deformyl"/>
    <property type="match status" value="1"/>
</dbReference>
<dbReference type="GO" id="GO:0006412">
    <property type="term" value="P:translation"/>
    <property type="evidence" value="ECO:0007669"/>
    <property type="project" value="UniProtKB-UniRule"/>
</dbReference>
<protein>
    <recommendedName>
        <fullName evidence="6">Peptide deformylase</fullName>
        <shortName evidence="6">PDF</shortName>
        <ecNumber evidence="6">3.5.1.88</ecNumber>
    </recommendedName>
    <alternativeName>
        <fullName evidence="6">Polypeptide deformylase</fullName>
    </alternativeName>
</protein>
<proteinExistence type="inferred from homology"/>